<dbReference type="Gene3D" id="3.40.470.10">
    <property type="entry name" value="Uracil-DNA glycosylase-like domain"/>
    <property type="match status" value="1"/>
</dbReference>
<dbReference type="HAMAP" id="MF_00148">
    <property type="entry name" value="UDG"/>
    <property type="match status" value="1"/>
</dbReference>
<evidence type="ECO:0000256" key="1">
    <source>
        <dbReference type="ARBA" id="ARBA00001400"/>
    </source>
</evidence>
<comment type="subcellular location">
    <subcellularLocation>
        <location evidence="9">Cytoplasm</location>
    </subcellularLocation>
</comment>
<dbReference type="SMART" id="SM00986">
    <property type="entry name" value="UDG"/>
    <property type="match status" value="1"/>
</dbReference>
<dbReference type="InterPro" id="IPR036895">
    <property type="entry name" value="Uracil-DNA_glycosylase-like_sf"/>
</dbReference>
<dbReference type="EMBL" id="BMGG01000004">
    <property type="protein sequence ID" value="GGC63832.1"/>
    <property type="molecule type" value="Genomic_DNA"/>
</dbReference>
<dbReference type="GO" id="GO:0004844">
    <property type="term" value="F:uracil DNA N-glycosylase activity"/>
    <property type="evidence" value="ECO:0007669"/>
    <property type="project" value="UniProtKB-UniRule"/>
</dbReference>
<dbReference type="GO" id="GO:0097510">
    <property type="term" value="P:base-excision repair, AP site formation via deaminated base removal"/>
    <property type="evidence" value="ECO:0007669"/>
    <property type="project" value="TreeGrafter"/>
</dbReference>
<comment type="similarity">
    <text evidence="3 9 11">Belongs to the uracil-DNA glycosylase (UDG) superfamily. UNG family.</text>
</comment>
<evidence type="ECO:0000313" key="13">
    <source>
        <dbReference type="EMBL" id="GGC63832.1"/>
    </source>
</evidence>
<evidence type="ECO:0000256" key="10">
    <source>
        <dbReference type="PROSITE-ProRule" id="PRU10072"/>
    </source>
</evidence>
<accession>A0A916UAC7</accession>
<keyword evidence="8 9" id="KW-0234">DNA repair</keyword>
<evidence type="ECO:0000256" key="8">
    <source>
        <dbReference type="ARBA" id="ARBA00023204"/>
    </source>
</evidence>
<dbReference type="Proteomes" id="UP000637002">
    <property type="component" value="Unassembled WGS sequence"/>
</dbReference>
<evidence type="ECO:0000256" key="7">
    <source>
        <dbReference type="ARBA" id="ARBA00022801"/>
    </source>
</evidence>
<dbReference type="PANTHER" id="PTHR11264:SF0">
    <property type="entry name" value="URACIL-DNA GLYCOSYLASE"/>
    <property type="match status" value="1"/>
</dbReference>
<dbReference type="InterPro" id="IPR002043">
    <property type="entry name" value="UDG_fam1"/>
</dbReference>
<evidence type="ECO:0000256" key="3">
    <source>
        <dbReference type="ARBA" id="ARBA00008184"/>
    </source>
</evidence>
<dbReference type="NCBIfam" id="TIGR00628">
    <property type="entry name" value="ung"/>
    <property type="match status" value="1"/>
</dbReference>
<dbReference type="Pfam" id="PF03167">
    <property type="entry name" value="UDG"/>
    <property type="match status" value="1"/>
</dbReference>
<evidence type="ECO:0000256" key="5">
    <source>
        <dbReference type="ARBA" id="ARBA00018429"/>
    </source>
</evidence>
<dbReference type="PROSITE" id="PS00130">
    <property type="entry name" value="U_DNA_GLYCOSYLASE"/>
    <property type="match status" value="1"/>
</dbReference>
<feature type="domain" description="Uracil-DNA glycosylase-like" evidence="12">
    <location>
        <begin position="68"/>
        <end position="228"/>
    </location>
</feature>
<dbReference type="GO" id="GO:0005737">
    <property type="term" value="C:cytoplasm"/>
    <property type="evidence" value="ECO:0007669"/>
    <property type="project" value="UniProtKB-SubCell"/>
</dbReference>
<gene>
    <name evidence="9 13" type="primary">ung</name>
    <name evidence="13" type="ORF">GCM10010994_23020</name>
</gene>
<proteinExistence type="inferred from homology"/>
<comment type="function">
    <text evidence="2 9 11">Excises uracil residues from the DNA which can arise as a result of misincorporation of dUMP residues by DNA polymerase or due to deamination of cytosine.</text>
</comment>
<evidence type="ECO:0000259" key="12">
    <source>
        <dbReference type="SMART" id="SM00986"/>
    </source>
</evidence>
<evidence type="ECO:0000256" key="9">
    <source>
        <dbReference type="HAMAP-Rule" id="MF_00148"/>
    </source>
</evidence>
<keyword evidence="9" id="KW-0963">Cytoplasm</keyword>
<dbReference type="NCBIfam" id="NF003592">
    <property type="entry name" value="PRK05254.1-5"/>
    <property type="match status" value="1"/>
</dbReference>
<organism evidence="13 14">
    <name type="scientific">Chelatococcus reniformis</name>
    <dbReference type="NCBI Taxonomy" id="1494448"/>
    <lineage>
        <taxon>Bacteria</taxon>
        <taxon>Pseudomonadati</taxon>
        <taxon>Pseudomonadota</taxon>
        <taxon>Alphaproteobacteria</taxon>
        <taxon>Hyphomicrobiales</taxon>
        <taxon>Chelatococcaceae</taxon>
        <taxon>Chelatococcus</taxon>
    </lineage>
</organism>
<dbReference type="AlphaFoldDB" id="A0A916UAC7"/>
<comment type="catalytic activity">
    <reaction evidence="1 9 11">
        <text>Hydrolyzes single-stranded DNA or mismatched double-stranded DNA and polynucleotides, releasing free uracil.</text>
        <dbReference type="EC" id="3.2.2.27"/>
    </reaction>
</comment>
<reference evidence="13" key="2">
    <citation type="submission" date="2020-09" db="EMBL/GenBank/DDBJ databases">
        <authorList>
            <person name="Sun Q."/>
            <person name="Zhou Y."/>
        </authorList>
    </citation>
    <scope>NUCLEOTIDE SEQUENCE</scope>
    <source>
        <strain evidence="13">CGMCC 1.12919</strain>
    </source>
</reference>
<dbReference type="NCBIfam" id="NF003589">
    <property type="entry name" value="PRK05254.1-2"/>
    <property type="match status" value="1"/>
</dbReference>
<evidence type="ECO:0000256" key="2">
    <source>
        <dbReference type="ARBA" id="ARBA00002631"/>
    </source>
</evidence>
<evidence type="ECO:0000256" key="4">
    <source>
        <dbReference type="ARBA" id="ARBA00012030"/>
    </source>
</evidence>
<dbReference type="EC" id="3.2.2.27" evidence="4 9"/>
<dbReference type="NCBIfam" id="NF003591">
    <property type="entry name" value="PRK05254.1-4"/>
    <property type="match status" value="1"/>
</dbReference>
<dbReference type="SMART" id="SM00987">
    <property type="entry name" value="UreE_C"/>
    <property type="match status" value="1"/>
</dbReference>
<dbReference type="PANTHER" id="PTHR11264">
    <property type="entry name" value="URACIL-DNA GLYCOSYLASE"/>
    <property type="match status" value="1"/>
</dbReference>
<name>A0A916UAC7_9HYPH</name>
<protein>
    <recommendedName>
        <fullName evidence="5 9">Uracil-DNA glycosylase</fullName>
        <shortName evidence="9">UDG</shortName>
        <ecNumber evidence="4 9">3.2.2.27</ecNumber>
    </recommendedName>
</protein>
<comment type="caution">
    <text evidence="13">The sequence shown here is derived from an EMBL/GenBank/DDBJ whole genome shotgun (WGS) entry which is preliminary data.</text>
</comment>
<keyword evidence="6 9" id="KW-0227">DNA damage</keyword>
<dbReference type="InterPro" id="IPR005122">
    <property type="entry name" value="Uracil-DNA_glycosylase-like"/>
</dbReference>
<evidence type="ECO:0000256" key="6">
    <source>
        <dbReference type="ARBA" id="ARBA00022763"/>
    </source>
</evidence>
<dbReference type="RefSeq" id="WP_188609318.1">
    <property type="nucleotide sequence ID" value="NZ_BMGG01000004.1"/>
</dbReference>
<feature type="active site" description="Proton acceptor" evidence="9 10">
    <location>
        <position position="83"/>
    </location>
</feature>
<evidence type="ECO:0000313" key="14">
    <source>
        <dbReference type="Proteomes" id="UP000637002"/>
    </source>
</evidence>
<dbReference type="CDD" id="cd10027">
    <property type="entry name" value="UDG-F1-like"/>
    <property type="match status" value="1"/>
</dbReference>
<dbReference type="InterPro" id="IPR018085">
    <property type="entry name" value="Ura-DNA_Glyclase_AS"/>
</dbReference>
<keyword evidence="14" id="KW-1185">Reference proteome</keyword>
<evidence type="ECO:0000256" key="11">
    <source>
        <dbReference type="RuleBase" id="RU003780"/>
    </source>
</evidence>
<dbReference type="NCBIfam" id="NF003588">
    <property type="entry name" value="PRK05254.1-1"/>
    <property type="match status" value="1"/>
</dbReference>
<keyword evidence="7 9" id="KW-0378">Hydrolase</keyword>
<dbReference type="SUPFAM" id="SSF52141">
    <property type="entry name" value="Uracil-DNA glycosylase-like"/>
    <property type="match status" value="1"/>
</dbReference>
<reference evidence="13" key="1">
    <citation type="journal article" date="2014" name="Int. J. Syst. Evol. Microbiol.">
        <title>Complete genome sequence of Corynebacterium casei LMG S-19264T (=DSM 44701T), isolated from a smear-ripened cheese.</title>
        <authorList>
            <consortium name="US DOE Joint Genome Institute (JGI-PGF)"/>
            <person name="Walter F."/>
            <person name="Albersmeier A."/>
            <person name="Kalinowski J."/>
            <person name="Ruckert C."/>
        </authorList>
    </citation>
    <scope>NUCLEOTIDE SEQUENCE</scope>
    <source>
        <strain evidence="13">CGMCC 1.12919</strain>
    </source>
</reference>
<sequence length="242" mass="24922">MIASRSFPEAGRSYAAAVAAFLAGGGGWTELPFFAGGAAARLAATLDAQAADGAHILPGPADLLRALIATPLPAVKAVILGQDPYPTPGDAQGLAFSVTRSAKLPPSLRNIFKELAADIGCPPPSSGSLAPWAARGVLLLNTCLTVEAGRAGAHRRLGWERLADEVVRAVAARGTPAVFMLWGADARRRAALIDGTGHGLIESAHPSPLSAHAGFFGSRPFSRANAWLTAHGALPIDWELTT</sequence>